<reference evidence="2" key="1">
    <citation type="submission" date="2021-01" db="EMBL/GenBank/DDBJ databases">
        <title>Marivirga aurantiaca sp. nov., isolated from intertidal surface sediments.</title>
        <authorList>
            <person name="Zhang M."/>
        </authorList>
    </citation>
    <scope>NUCLEOTIDE SEQUENCE</scope>
    <source>
        <strain evidence="2">S37H4</strain>
    </source>
</reference>
<feature type="signal peptide" evidence="1">
    <location>
        <begin position="1"/>
        <end position="21"/>
    </location>
</feature>
<organism evidence="2 3">
    <name type="scientific">Marivirga aurantiaca</name>
    <dbReference type="NCBI Taxonomy" id="2802615"/>
    <lineage>
        <taxon>Bacteria</taxon>
        <taxon>Pseudomonadati</taxon>
        <taxon>Bacteroidota</taxon>
        <taxon>Cytophagia</taxon>
        <taxon>Cytophagales</taxon>
        <taxon>Marivirgaceae</taxon>
        <taxon>Marivirga</taxon>
    </lineage>
</organism>
<accession>A0A935CA01</accession>
<dbReference type="PROSITE" id="PS51257">
    <property type="entry name" value="PROKAR_LIPOPROTEIN"/>
    <property type="match status" value="1"/>
</dbReference>
<evidence type="ECO:0000313" key="3">
    <source>
        <dbReference type="Proteomes" id="UP000611723"/>
    </source>
</evidence>
<name>A0A935CA01_9BACT</name>
<keyword evidence="3" id="KW-1185">Reference proteome</keyword>
<sequence length="239" mass="27492">MKKIILKPTILILLAAITLSGCDDSNILEELSENEIQLPVPENEIKNGVNARVLNSDEYYEDFNSNWFEFLPIDAAAAYNCGRLTFTSEKNFLDQVLWLDDNGPIVPWYFHEAKIRKRAYYNTCEMSYQAQIQPGGFVAMNFIYPSPVNKIEIFASRLPYLYPDGCYWNERPLFDVYIFKSGQWQLLEHNLEADHKLTTLTLDETLHGTAIAIAASPINCMDMVIFDTKIYWEPVLQGP</sequence>
<gene>
    <name evidence="2" type="ORF">JKA74_14530</name>
</gene>
<dbReference type="RefSeq" id="WP_201431941.1">
    <property type="nucleotide sequence ID" value="NZ_JAEQBW010000007.1"/>
</dbReference>
<dbReference type="EMBL" id="JAEQBW010000007">
    <property type="protein sequence ID" value="MBK6266259.1"/>
    <property type="molecule type" value="Genomic_DNA"/>
</dbReference>
<dbReference type="Proteomes" id="UP000611723">
    <property type="component" value="Unassembled WGS sequence"/>
</dbReference>
<proteinExistence type="predicted"/>
<comment type="caution">
    <text evidence="2">The sequence shown here is derived from an EMBL/GenBank/DDBJ whole genome shotgun (WGS) entry which is preliminary data.</text>
</comment>
<feature type="chain" id="PRO_5038037652" evidence="1">
    <location>
        <begin position="22"/>
        <end position="239"/>
    </location>
</feature>
<evidence type="ECO:0000313" key="2">
    <source>
        <dbReference type="EMBL" id="MBK6266259.1"/>
    </source>
</evidence>
<keyword evidence="1" id="KW-0732">Signal</keyword>
<dbReference type="AlphaFoldDB" id="A0A935CA01"/>
<evidence type="ECO:0000256" key="1">
    <source>
        <dbReference type="SAM" id="SignalP"/>
    </source>
</evidence>
<protein>
    <submittedName>
        <fullName evidence="2">Uncharacterized protein</fullName>
    </submittedName>
</protein>